<dbReference type="EMBL" id="JACGCM010000243">
    <property type="protein sequence ID" value="KAF6174775.1"/>
    <property type="molecule type" value="Genomic_DNA"/>
</dbReference>
<evidence type="ECO:0000313" key="2">
    <source>
        <dbReference type="Proteomes" id="UP000541444"/>
    </source>
</evidence>
<protein>
    <submittedName>
        <fullName evidence="1">Uncharacterized protein</fullName>
    </submittedName>
</protein>
<dbReference type="AlphaFoldDB" id="A0A7J7P5Q2"/>
<sequence>MFTLSCSLQPKLKPYEFFIAEDYRMKIFCLNFGKIPFELGNLFELGHLHYVKLYSRVYRDKDKGESSDRNDIH</sequence>
<gene>
    <name evidence="1" type="ORF">GIB67_031299</name>
</gene>
<name>A0A7J7P5Q2_9MAGN</name>
<organism evidence="1 2">
    <name type="scientific">Kingdonia uniflora</name>
    <dbReference type="NCBI Taxonomy" id="39325"/>
    <lineage>
        <taxon>Eukaryota</taxon>
        <taxon>Viridiplantae</taxon>
        <taxon>Streptophyta</taxon>
        <taxon>Embryophyta</taxon>
        <taxon>Tracheophyta</taxon>
        <taxon>Spermatophyta</taxon>
        <taxon>Magnoliopsida</taxon>
        <taxon>Ranunculales</taxon>
        <taxon>Circaeasteraceae</taxon>
        <taxon>Kingdonia</taxon>
    </lineage>
</organism>
<proteinExistence type="predicted"/>
<accession>A0A7J7P5Q2</accession>
<keyword evidence="2" id="KW-1185">Reference proteome</keyword>
<evidence type="ECO:0000313" key="1">
    <source>
        <dbReference type="EMBL" id="KAF6174775.1"/>
    </source>
</evidence>
<dbReference type="Proteomes" id="UP000541444">
    <property type="component" value="Unassembled WGS sequence"/>
</dbReference>
<reference evidence="1 2" key="1">
    <citation type="journal article" date="2020" name="IScience">
        <title>Genome Sequencing of the Endangered Kingdonia uniflora (Circaeasteraceae, Ranunculales) Reveals Potential Mechanisms of Evolutionary Specialization.</title>
        <authorList>
            <person name="Sun Y."/>
            <person name="Deng T."/>
            <person name="Zhang A."/>
            <person name="Moore M.J."/>
            <person name="Landis J.B."/>
            <person name="Lin N."/>
            <person name="Zhang H."/>
            <person name="Zhang X."/>
            <person name="Huang J."/>
            <person name="Zhang X."/>
            <person name="Sun H."/>
            <person name="Wang H."/>
        </authorList>
    </citation>
    <scope>NUCLEOTIDE SEQUENCE [LARGE SCALE GENOMIC DNA]</scope>
    <source>
        <strain evidence="1">TB1705</strain>
        <tissue evidence="1">Leaf</tissue>
    </source>
</reference>
<comment type="caution">
    <text evidence="1">The sequence shown here is derived from an EMBL/GenBank/DDBJ whole genome shotgun (WGS) entry which is preliminary data.</text>
</comment>